<dbReference type="InterPro" id="IPR002789">
    <property type="entry name" value="HerA_central"/>
</dbReference>
<feature type="domain" description="Helicase HerA central" evidence="2">
    <location>
        <begin position="32"/>
        <end position="90"/>
    </location>
</feature>
<comment type="caution">
    <text evidence="3">The sequence shown here is derived from an EMBL/GenBank/DDBJ whole genome shotgun (WGS) entry which is preliminary data.</text>
</comment>
<dbReference type="InterPro" id="IPR051162">
    <property type="entry name" value="T4SS_component"/>
</dbReference>
<gene>
    <name evidence="3" type="ORF">Pan54_38590</name>
</gene>
<protein>
    <submittedName>
        <fullName evidence="3">AAA-like domain protein</fullName>
    </submittedName>
</protein>
<evidence type="ECO:0000313" key="4">
    <source>
        <dbReference type="Proteomes" id="UP000316095"/>
    </source>
</evidence>
<proteinExistence type="predicted"/>
<organism evidence="3 4">
    <name type="scientific">Rubinisphaera italica</name>
    <dbReference type="NCBI Taxonomy" id="2527969"/>
    <lineage>
        <taxon>Bacteria</taxon>
        <taxon>Pseudomonadati</taxon>
        <taxon>Planctomycetota</taxon>
        <taxon>Planctomycetia</taxon>
        <taxon>Planctomycetales</taxon>
        <taxon>Planctomycetaceae</taxon>
        <taxon>Rubinisphaera</taxon>
    </lineage>
</organism>
<dbReference type="SUPFAM" id="SSF52540">
    <property type="entry name" value="P-loop containing nucleoside triphosphate hydrolases"/>
    <property type="match status" value="1"/>
</dbReference>
<dbReference type="PANTHER" id="PTHR30121:SF6">
    <property type="entry name" value="SLR6007 PROTEIN"/>
    <property type="match status" value="1"/>
</dbReference>
<evidence type="ECO:0000256" key="1">
    <source>
        <dbReference type="SAM" id="Coils"/>
    </source>
</evidence>
<dbReference type="InterPro" id="IPR027417">
    <property type="entry name" value="P-loop_NTPase"/>
</dbReference>
<dbReference type="PANTHER" id="PTHR30121">
    <property type="entry name" value="UNCHARACTERIZED PROTEIN YJGR-RELATED"/>
    <property type="match status" value="1"/>
</dbReference>
<dbReference type="AlphaFoldDB" id="A0A5C5XK81"/>
<sequence>MTLPNYEKLGVFYLGREFDLAADKLTDDIVLYDSKDLTTHAVCVGMTGSGKTGLCLSLLEEAAIDNIPVIAIDPKGDLGNLLLTFPGMTGEEFEPWVDAGEARRKGQTTAEFAKATAKKWKEGLAEWDQQPERVAMFRDSCDLAIYTPGSDAGLPISVVQSFAAPNEKILNDGDAFRDRVMSAVSSLLALLQIDADPISSREHILLSNILTVAWQQGRNMTIPEIIREIQQPPFQKVGFMDLDTFFPEKDRFGFAVKVNNLLASPGFASWMQGEPLNIERMLVTKSGKPRISIMSIAHLSDSERMFFVTILLNELLSWMRSQPGTTSLRAILYMDEVFGYFPPTANPPSKLPMLTMLKQARAYGVGIVLATQNPVDLDYKGLSNTGTWFLGRLQTERDKARVLDGLESVAGSTGTSFDRGEMGQILSGLGSRKFLLHNVHEDHPVVFQTRWALSYLRGPLTRQQISELMSERKAALPSPSKKSPASTHPAISTSVESMSVSLAPSISDSITQRYLAVAKPLPPHAKLIYQPGLLGMAKVHYVDSKADVDLWKEAALIVPEYFENTIDVWDECDIHWSPDLEFDSSADSVALYPEISQDLTKYNNFRSWRKQLRDYIYRDVTLPLWTSEDKKVYSTPKESESGFRLRVAQELRDLNDLEIEKLKAKYKSKFQTARDRVIRAEERVKKEEAQYKEQSYLSFVSIGQSILGALLGRKIASRTNVSKGATAMRSAGRVVKEKGEIETAKQKMEQEQEKLHQLEEEFDAEVDQLEKRINPEQLKLKSYPVRPRKSDINVADVALLWMPYARNETGSLEPLFSFATS</sequence>
<accession>A0A5C5XK81</accession>
<dbReference type="Pfam" id="PF01935">
    <property type="entry name" value="DUF87"/>
    <property type="match status" value="1"/>
</dbReference>
<dbReference type="Proteomes" id="UP000316095">
    <property type="component" value="Unassembled WGS sequence"/>
</dbReference>
<dbReference type="OrthoDB" id="9758751at2"/>
<dbReference type="RefSeq" id="WP_146504893.1">
    <property type="nucleotide sequence ID" value="NZ_SJPG01000001.1"/>
</dbReference>
<keyword evidence="1" id="KW-0175">Coiled coil</keyword>
<evidence type="ECO:0000259" key="2">
    <source>
        <dbReference type="Pfam" id="PF01935"/>
    </source>
</evidence>
<evidence type="ECO:0000313" key="3">
    <source>
        <dbReference type="EMBL" id="TWT63108.1"/>
    </source>
</evidence>
<reference evidence="3 4" key="1">
    <citation type="submission" date="2019-02" db="EMBL/GenBank/DDBJ databases">
        <title>Deep-cultivation of Planctomycetes and their phenomic and genomic characterization uncovers novel biology.</title>
        <authorList>
            <person name="Wiegand S."/>
            <person name="Jogler M."/>
            <person name="Boedeker C."/>
            <person name="Pinto D."/>
            <person name="Vollmers J."/>
            <person name="Rivas-Marin E."/>
            <person name="Kohn T."/>
            <person name="Peeters S.H."/>
            <person name="Heuer A."/>
            <person name="Rast P."/>
            <person name="Oberbeckmann S."/>
            <person name="Bunk B."/>
            <person name="Jeske O."/>
            <person name="Meyerdierks A."/>
            <person name="Storesund J.E."/>
            <person name="Kallscheuer N."/>
            <person name="Luecker S."/>
            <person name="Lage O.M."/>
            <person name="Pohl T."/>
            <person name="Merkel B.J."/>
            <person name="Hornburger P."/>
            <person name="Mueller R.-W."/>
            <person name="Bruemmer F."/>
            <person name="Labrenz M."/>
            <person name="Spormann A.M."/>
            <person name="Op Den Camp H."/>
            <person name="Overmann J."/>
            <person name="Amann R."/>
            <person name="Jetten M.S.M."/>
            <person name="Mascher T."/>
            <person name="Medema M.H."/>
            <person name="Devos D.P."/>
            <person name="Kaster A.-K."/>
            <person name="Ovreas L."/>
            <person name="Rohde M."/>
            <person name="Galperin M.Y."/>
            <person name="Jogler C."/>
        </authorList>
    </citation>
    <scope>NUCLEOTIDE SEQUENCE [LARGE SCALE GENOMIC DNA]</scope>
    <source>
        <strain evidence="3 4">Pan54</strain>
    </source>
</reference>
<keyword evidence="4" id="KW-1185">Reference proteome</keyword>
<feature type="coiled-coil region" evidence="1">
    <location>
        <begin position="663"/>
        <end position="690"/>
    </location>
</feature>
<dbReference type="EMBL" id="SJPG01000001">
    <property type="protein sequence ID" value="TWT63108.1"/>
    <property type="molecule type" value="Genomic_DNA"/>
</dbReference>
<dbReference type="Gene3D" id="3.40.50.300">
    <property type="entry name" value="P-loop containing nucleotide triphosphate hydrolases"/>
    <property type="match status" value="2"/>
</dbReference>
<name>A0A5C5XK81_9PLAN</name>
<feature type="coiled-coil region" evidence="1">
    <location>
        <begin position="734"/>
        <end position="772"/>
    </location>
</feature>